<evidence type="ECO:0000313" key="10">
    <source>
        <dbReference type="EMBL" id="SMO60259.1"/>
    </source>
</evidence>
<gene>
    <name evidence="10" type="ORF">SAMN06265350_104183</name>
</gene>
<reference evidence="10 11" key="1">
    <citation type="submission" date="2017-05" db="EMBL/GenBank/DDBJ databases">
        <authorList>
            <person name="Varghese N."/>
            <person name="Submissions S."/>
        </authorList>
    </citation>
    <scope>NUCLEOTIDE SEQUENCE [LARGE SCALE GENOMIC DNA]</scope>
    <source>
        <strain evidence="10 11">DSM 21342</strain>
    </source>
</reference>
<dbReference type="Pfam" id="PF13899">
    <property type="entry name" value="Thioredoxin_7"/>
    <property type="match status" value="1"/>
</dbReference>
<evidence type="ECO:0000256" key="6">
    <source>
        <dbReference type="SAM" id="Phobius"/>
    </source>
</evidence>
<dbReference type="GO" id="GO:0045454">
    <property type="term" value="P:cell redox homeostasis"/>
    <property type="evidence" value="ECO:0007669"/>
    <property type="project" value="TreeGrafter"/>
</dbReference>
<feature type="transmembrane region" description="Helical" evidence="6">
    <location>
        <begin position="488"/>
        <end position="512"/>
    </location>
</feature>
<comment type="subcellular location">
    <subcellularLocation>
        <location evidence="1">Membrane</location>
        <topology evidence="1">Multi-pass membrane protein</topology>
    </subcellularLocation>
</comment>
<proteinExistence type="predicted"/>
<evidence type="ECO:0000259" key="9">
    <source>
        <dbReference type="Pfam" id="PF11412"/>
    </source>
</evidence>
<feature type="domain" description="Thiol:disulfide interchange protein DsbD N-terminal" evidence="9">
    <location>
        <begin position="33"/>
        <end position="144"/>
    </location>
</feature>
<keyword evidence="3" id="KW-0201">Cytochrome c-type biogenesis</keyword>
<evidence type="ECO:0000313" key="11">
    <source>
        <dbReference type="Proteomes" id="UP000315971"/>
    </source>
</evidence>
<feature type="transmembrane region" description="Helical" evidence="6">
    <location>
        <begin position="350"/>
        <end position="377"/>
    </location>
</feature>
<dbReference type="RefSeq" id="WP_142603163.1">
    <property type="nucleotide sequence ID" value="NZ_FXSZ01000004.1"/>
</dbReference>
<dbReference type="InterPro" id="IPR028250">
    <property type="entry name" value="DsbDN"/>
</dbReference>
<keyword evidence="11" id="KW-1185">Reference proteome</keyword>
<accession>A0A521CLD5</accession>
<name>A0A521CLD5_9SPHI</name>
<feature type="transmembrane region" description="Helical" evidence="6">
    <location>
        <begin position="308"/>
        <end position="329"/>
    </location>
</feature>
<dbReference type="GO" id="GO:0017004">
    <property type="term" value="P:cytochrome complex assembly"/>
    <property type="evidence" value="ECO:0007669"/>
    <property type="project" value="UniProtKB-KW"/>
</dbReference>
<sequence length="705" mass="76858">MKRLFLFCAMLFSSISLFAQIENPVNWSYSSKSGSGDEAVLILTAKIDGGWHTYSQFIGDGGPVPTSFKFKPSKDYELIGKVVEKTTPHSGFDKTFNMNIASFEGQAVFEQKVKLKTPKTKISGTLEYMVCNDHQCLPPEEVEFSISVTADLSAFKAAPAPQQAENNSQKPEVVKTEEVKPEVASVNTDTAQVVAATAVVSDSSKTDTSSTAIIAPVVQKTEEGGKKSMWGILLQGFLFGFVALLMPCIFPMIPLTVSFFTKRSASRAEGIKKAVIYGISIIVIYLVLGLGITLLFGSSKLNELASDATFNLIFFAILVVFAASFFGAFELSLPSSWATKADEKADKGGLIGIFFMAMALALASFSCTGPLIGTLLVSAASKGELLGPFMGMLGFSASLAIPFTLFAIFPNWLSTLPKSGGWLNSVKVVLGFIELAFALKFLSNVDLAYHWGILDREVFLVLWIVIFAMLGFYLLGKLKFSHDSDVQFISVPRLFLAMLSLAFSIYMIPGLWGAPLKSISAFAPPMGTQDFDLTTLSAGTSAQPVHSVKKYGDVFHAPHGIDAFFDYEEGLAYAKKTGKPVMLDFTGHSCVNCRKMEANVWSDPEVLKRIKENYVLISLYVDDRTALPENEQYTSKFSGKQITTVGKKWSDLQATKYNTNSQPLYVLIDNNGNELVAPQGYNPDIANYVNFLDKGNTAFTAVAKK</sequence>
<dbReference type="PANTHER" id="PTHR32234">
    <property type="entry name" value="THIOL:DISULFIDE INTERCHANGE PROTEIN DSBD"/>
    <property type="match status" value="1"/>
</dbReference>
<dbReference type="PANTHER" id="PTHR32234:SF0">
    <property type="entry name" value="THIOL:DISULFIDE INTERCHANGE PROTEIN DSBD"/>
    <property type="match status" value="1"/>
</dbReference>
<evidence type="ECO:0000256" key="2">
    <source>
        <dbReference type="ARBA" id="ARBA00022692"/>
    </source>
</evidence>
<feature type="signal peptide" evidence="7">
    <location>
        <begin position="1"/>
        <end position="19"/>
    </location>
</feature>
<organism evidence="10 11">
    <name type="scientific">Solitalea koreensis</name>
    <dbReference type="NCBI Taxonomy" id="543615"/>
    <lineage>
        <taxon>Bacteria</taxon>
        <taxon>Pseudomonadati</taxon>
        <taxon>Bacteroidota</taxon>
        <taxon>Sphingobacteriia</taxon>
        <taxon>Sphingobacteriales</taxon>
        <taxon>Sphingobacteriaceae</taxon>
        <taxon>Solitalea</taxon>
    </lineage>
</organism>
<protein>
    <submittedName>
        <fullName evidence="10">Thiol:disulfide interchange protein DsbD</fullName>
    </submittedName>
</protein>
<dbReference type="Proteomes" id="UP000315971">
    <property type="component" value="Unassembled WGS sequence"/>
</dbReference>
<evidence type="ECO:0000259" key="8">
    <source>
        <dbReference type="Pfam" id="PF02683"/>
    </source>
</evidence>
<dbReference type="GO" id="GO:0016020">
    <property type="term" value="C:membrane"/>
    <property type="evidence" value="ECO:0007669"/>
    <property type="project" value="UniProtKB-SubCell"/>
</dbReference>
<dbReference type="InterPro" id="IPR036929">
    <property type="entry name" value="DsbDN_sf"/>
</dbReference>
<dbReference type="SUPFAM" id="SSF52833">
    <property type="entry name" value="Thioredoxin-like"/>
    <property type="match status" value="1"/>
</dbReference>
<dbReference type="InterPro" id="IPR036249">
    <property type="entry name" value="Thioredoxin-like_sf"/>
</dbReference>
<feature type="transmembrane region" description="Helical" evidence="6">
    <location>
        <begin position="459"/>
        <end position="476"/>
    </location>
</feature>
<dbReference type="InterPro" id="IPR003834">
    <property type="entry name" value="Cyt_c_assmbl_TM_dom"/>
</dbReference>
<dbReference type="Gene3D" id="3.40.30.10">
    <property type="entry name" value="Glutaredoxin"/>
    <property type="match status" value="1"/>
</dbReference>
<feature type="transmembrane region" description="Helical" evidence="6">
    <location>
        <begin position="274"/>
        <end position="296"/>
    </location>
</feature>
<feature type="transmembrane region" description="Helical" evidence="6">
    <location>
        <begin position="389"/>
        <end position="409"/>
    </location>
</feature>
<evidence type="ECO:0000256" key="4">
    <source>
        <dbReference type="ARBA" id="ARBA00022989"/>
    </source>
</evidence>
<dbReference type="Pfam" id="PF02683">
    <property type="entry name" value="DsbD_TM"/>
    <property type="match status" value="1"/>
</dbReference>
<keyword evidence="5 6" id="KW-0472">Membrane</keyword>
<dbReference type="AlphaFoldDB" id="A0A521CLD5"/>
<feature type="chain" id="PRO_5021873798" evidence="7">
    <location>
        <begin position="20"/>
        <end position="705"/>
    </location>
</feature>
<evidence type="ECO:0000256" key="5">
    <source>
        <dbReference type="ARBA" id="ARBA00023136"/>
    </source>
</evidence>
<dbReference type="Pfam" id="PF11412">
    <property type="entry name" value="DsbD_N"/>
    <property type="match status" value="1"/>
</dbReference>
<feature type="transmembrane region" description="Helical" evidence="6">
    <location>
        <begin position="421"/>
        <end position="439"/>
    </location>
</feature>
<keyword evidence="2 6" id="KW-0812">Transmembrane</keyword>
<keyword evidence="4 6" id="KW-1133">Transmembrane helix</keyword>
<keyword evidence="7" id="KW-0732">Signal</keyword>
<evidence type="ECO:0000256" key="7">
    <source>
        <dbReference type="SAM" id="SignalP"/>
    </source>
</evidence>
<feature type="domain" description="Cytochrome C biogenesis protein transmembrane" evidence="8">
    <location>
        <begin position="230"/>
        <end position="444"/>
    </location>
</feature>
<dbReference type="EMBL" id="FXSZ01000004">
    <property type="protein sequence ID" value="SMO60259.1"/>
    <property type="molecule type" value="Genomic_DNA"/>
</dbReference>
<evidence type="ECO:0000256" key="1">
    <source>
        <dbReference type="ARBA" id="ARBA00004141"/>
    </source>
</evidence>
<feature type="transmembrane region" description="Helical" evidence="6">
    <location>
        <begin position="229"/>
        <end position="253"/>
    </location>
</feature>
<evidence type="ECO:0000256" key="3">
    <source>
        <dbReference type="ARBA" id="ARBA00022748"/>
    </source>
</evidence>
<dbReference type="GO" id="GO:0015035">
    <property type="term" value="F:protein-disulfide reductase activity"/>
    <property type="evidence" value="ECO:0007669"/>
    <property type="project" value="TreeGrafter"/>
</dbReference>
<dbReference type="OrthoDB" id="9811036at2"/>
<dbReference type="Gene3D" id="2.60.40.1250">
    <property type="entry name" value="Thiol:disulfide interchange protein DsbD, N-terminal domain"/>
    <property type="match status" value="1"/>
</dbReference>